<reference evidence="6 7" key="1">
    <citation type="journal article" date="2024" name="Nat. Commun.">
        <title>Phylogenomics reveals the evolutionary origins of lichenization in chlorophyte algae.</title>
        <authorList>
            <person name="Puginier C."/>
            <person name="Libourel C."/>
            <person name="Otte J."/>
            <person name="Skaloud P."/>
            <person name="Haon M."/>
            <person name="Grisel S."/>
            <person name="Petersen M."/>
            <person name="Berrin J.G."/>
            <person name="Delaux P.M."/>
            <person name="Dal Grande F."/>
            <person name="Keller J."/>
        </authorList>
    </citation>
    <scope>NUCLEOTIDE SEQUENCE [LARGE SCALE GENOMIC DNA]</scope>
    <source>
        <strain evidence="6 7">SAG 2043</strain>
    </source>
</reference>
<name>A0AAW1Q607_9CHLO</name>
<evidence type="ECO:0000256" key="1">
    <source>
        <dbReference type="ARBA" id="ARBA00004141"/>
    </source>
</evidence>
<evidence type="ECO:0000256" key="5">
    <source>
        <dbReference type="SAM" id="Phobius"/>
    </source>
</evidence>
<keyword evidence="7" id="KW-1185">Reference proteome</keyword>
<proteinExistence type="predicted"/>
<comment type="subcellular location">
    <subcellularLocation>
        <location evidence="1">Membrane</location>
        <topology evidence="1">Multi-pass membrane protein</topology>
    </subcellularLocation>
</comment>
<evidence type="ECO:0000313" key="7">
    <source>
        <dbReference type="Proteomes" id="UP001489004"/>
    </source>
</evidence>
<dbReference type="PANTHER" id="PTHR11040:SF44">
    <property type="entry name" value="PROTEIN ZNTC-RELATED"/>
    <property type="match status" value="1"/>
</dbReference>
<dbReference type="AlphaFoldDB" id="A0AAW1Q607"/>
<dbReference type="GO" id="GO:0005886">
    <property type="term" value="C:plasma membrane"/>
    <property type="evidence" value="ECO:0007669"/>
    <property type="project" value="TreeGrafter"/>
</dbReference>
<evidence type="ECO:0000256" key="2">
    <source>
        <dbReference type="ARBA" id="ARBA00022692"/>
    </source>
</evidence>
<dbReference type="EMBL" id="JALJOR010000004">
    <property type="protein sequence ID" value="KAK9817725.1"/>
    <property type="molecule type" value="Genomic_DNA"/>
</dbReference>
<feature type="transmembrane region" description="Helical" evidence="5">
    <location>
        <begin position="107"/>
        <end position="128"/>
    </location>
</feature>
<gene>
    <name evidence="6" type="ORF">WJX72_001258</name>
</gene>
<dbReference type="InterPro" id="IPR003689">
    <property type="entry name" value="ZIP"/>
</dbReference>
<evidence type="ECO:0000256" key="3">
    <source>
        <dbReference type="ARBA" id="ARBA00022989"/>
    </source>
</evidence>
<sequence>MTVELGLRKALIRHYRCRSGGQEAETEINSATVDKRVAHAHNNSVAIILESGVIFHSVFIGIGLGISQEAAVIRPLMIALMFHQAFEGLALGTVFVKAGFSTVKYGLAAAAFALITPVGVAIGMVSKYNEAGSTELGVEGAFNAISSGILIYNGLVDLVLPSFSDEQLPERPIMQVLGLGFMFAGFALMALLAKWA</sequence>
<dbReference type="PANTHER" id="PTHR11040">
    <property type="entry name" value="ZINC/IRON TRANSPORTER"/>
    <property type="match status" value="1"/>
</dbReference>
<feature type="transmembrane region" description="Helical" evidence="5">
    <location>
        <begin position="72"/>
        <end position="95"/>
    </location>
</feature>
<feature type="transmembrane region" description="Helical" evidence="5">
    <location>
        <begin position="45"/>
        <end position="66"/>
    </location>
</feature>
<feature type="transmembrane region" description="Helical" evidence="5">
    <location>
        <begin position="172"/>
        <end position="193"/>
    </location>
</feature>
<evidence type="ECO:0000256" key="4">
    <source>
        <dbReference type="ARBA" id="ARBA00023136"/>
    </source>
</evidence>
<keyword evidence="4 5" id="KW-0472">Membrane</keyword>
<keyword evidence="2 5" id="KW-0812">Transmembrane</keyword>
<protein>
    <submittedName>
        <fullName evidence="6">Uncharacterized protein</fullName>
    </submittedName>
</protein>
<accession>A0AAW1Q607</accession>
<dbReference type="Proteomes" id="UP001489004">
    <property type="component" value="Unassembled WGS sequence"/>
</dbReference>
<comment type="caution">
    <text evidence="6">The sequence shown here is derived from an EMBL/GenBank/DDBJ whole genome shotgun (WGS) entry which is preliminary data.</text>
</comment>
<evidence type="ECO:0000313" key="6">
    <source>
        <dbReference type="EMBL" id="KAK9817725.1"/>
    </source>
</evidence>
<keyword evidence="3 5" id="KW-1133">Transmembrane helix</keyword>
<dbReference type="Pfam" id="PF02535">
    <property type="entry name" value="Zip"/>
    <property type="match status" value="1"/>
</dbReference>
<dbReference type="GO" id="GO:0005385">
    <property type="term" value="F:zinc ion transmembrane transporter activity"/>
    <property type="evidence" value="ECO:0007669"/>
    <property type="project" value="TreeGrafter"/>
</dbReference>
<organism evidence="6 7">
    <name type="scientific">[Myrmecia] bisecta</name>
    <dbReference type="NCBI Taxonomy" id="41462"/>
    <lineage>
        <taxon>Eukaryota</taxon>
        <taxon>Viridiplantae</taxon>
        <taxon>Chlorophyta</taxon>
        <taxon>core chlorophytes</taxon>
        <taxon>Trebouxiophyceae</taxon>
        <taxon>Trebouxiales</taxon>
        <taxon>Trebouxiaceae</taxon>
        <taxon>Myrmecia</taxon>
    </lineage>
</organism>